<protein>
    <submittedName>
        <fullName evidence="2">Uncharacterized protein</fullName>
    </submittedName>
</protein>
<evidence type="ECO:0000313" key="2">
    <source>
        <dbReference type="EMBL" id="CAE0535440.1"/>
    </source>
</evidence>
<evidence type="ECO:0000256" key="1">
    <source>
        <dbReference type="SAM" id="MobiDB-lite"/>
    </source>
</evidence>
<feature type="compositionally biased region" description="Low complexity" evidence="1">
    <location>
        <begin position="65"/>
        <end position="91"/>
    </location>
</feature>
<name>A0A7S3RUI1_EMIHU</name>
<feature type="region of interest" description="Disordered" evidence="1">
    <location>
        <begin position="146"/>
        <end position="211"/>
    </location>
</feature>
<dbReference type="AlphaFoldDB" id="A0A7S3RUI1"/>
<reference evidence="2" key="1">
    <citation type="submission" date="2021-01" db="EMBL/GenBank/DDBJ databases">
        <authorList>
            <person name="Corre E."/>
            <person name="Pelletier E."/>
            <person name="Niang G."/>
            <person name="Scheremetjew M."/>
            <person name="Finn R."/>
            <person name="Kale V."/>
            <person name="Holt S."/>
            <person name="Cochrane G."/>
            <person name="Meng A."/>
            <person name="Brown T."/>
            <person name="Cohen L."/>
        </authorList>
    </citation>
    <scope>NUCLEOTIDE SEQUENCE</scope>
    <source>
        <strain evidence="2">379</strain>
    </source>
</reference>
<accession>A0A7S3RUI1</accession>
<organism evidence="2">
    <name type="scientific">Emiliania huxleyi</name>
    <name type="common">Coccolithophore</name>
    <name type="synonym">Pontosphaera huxleyi</name>
    <dbReference type="NCBI Taxonomy" id="2903"/>
    <lineage>
        <taxon>Eukaryota</taxon>
        <taxon>Haptista</taxon>
        <taxon>Haptophyta</taxon>
        <taxon>Prymnesiophyceae</taxon>
        <taxon>Isochrysidales</taxon>
        <taxon>Noelaerhabdaceae</taxon>
        <taxon>Emiliania</taxon>
    </lineage>
</organism>
<feature type="region of interest" description="Disordered" evidence="1">
    <location>
        <begin position="57"/>
        <end position="91"/>
    </location>
</feature>
<proteinExistence type="predicted"/>
<dbReference type="EMBL" id="HBIR01011513">
    <property type="protein sequence ID" value="CAE0535440.1"/>
    <property type="molecule type" value="Transcribed_RNA"/>
</dbReference>
<feature type="region of interest" description="Disordered" evidence="1">
    <location>
        <begin position="1"/>
        <end position="26"/>
    </location>
</feature>
<feature type="compositionally biased region" description="Low complexity" evidence="1">
    <location>
        <begin position="164"/>
        <end position="177"/>
    </location>
</feature>
<gene>
    <name evidence="2" type="ORF">EHUX00137_LOCUS8320</name>
</gene>
<sequence>MMRGQLGRLPPLSEAAATVRSRGPTGRASIRAADDVLEADLQSDEILACFEEALGERQPEMGTDAAAGREANAESAEAAPRLEAAAEQQQEHSLLAPTAGRGVEPVLPNPVPMLHTNSGGGRRSCEPDAGARQQIGSAAASILDYGSSCFSGTAGGKPGNSPPAKTTTTETMAQGATTRRHPTAQQSQDRASNHPKRAIRTMAARQTTSLQ</sequence>